<dbReference type="OrthoDB" id="9780929at2"/>
<evidence type="ECO:0000313" key="1">
    <source>
        <dbReference type="EMBL" id="QEC55271.1"/>
    </source>
</evidence>
<dbReference type="Pfam" id="PF08843">
    <property type="entry name" value="AbiEii"/>
    <property type="match status" value="1"/>
</dbReference>
<dbReference type="InterPro" id="IPR014942">
    <property type="entry name" value="AbiEii"/>
</dbReference>
<gene>
    <name evidence="1" type="ORF">FSB75_04905</name>
</gene>
<name>A0A5B8UF21_9BACT</name>
<keyword evidence="2" id="KW-1185">Reference proteome</keyword>
<evidence type="ECO:0000313" key="2">
    <source>
        <dbReference type="Proteomes" id="UP000321204"/>
    </source>
</evidence>
<dbReference type="EMBL" id="CP042433">
    <property type="protein sequence ID" value="QEC55271.1"/>
    <property type="molecule type" value="Genomic_DNA"/>
</dbReference>
<dbReference type="Gene3D" id="3.10.450.620">
    <property type="entry name" value="JHP933, nucleotidyltransferase-like core domain"/>
    <property type="match status" value="1"/>
</dbReference>
<organism evidence="1 2">
    <name type="scientific">Flavisolibacter ginsenosidimutans</name>
    <dbReference type="NCBI Taxonomy" id="661481"/>
    <lineage>
        <taxon>Bacteria</taxon>
        <taxon>Pseudomonadati</taxon>
        <taxon>Bacteroidota</taxon>
        <taxon>Chitinophagia</taxon>
        <taxon>Chitinophagales</taxon>
        <taxon>Chitinophagaceae</taxon>
        <taxon>Flavisolibacter</taxon>
    </lineage>
</organism>
<proteinExistence type="predicted"/>
<reference evidence="1 2" key="1">
    <citation type="journal article" date="2015" name="Int. J. Syst. Evol. Microbiol.">
        <title>Flavisolibacter ginsenosidimutans sp. nov., with ginsenoside-converting activity isolated from soil used for cultivating ginseng.</title>
        <authorList>
            <person name="Zhao Y."/>
            <person name="Liu Q."/>
            <person name="Kang M.S."/>
            <person name="Jin F."/>
            <person name="Yu H."/>
            <person name="Im W.T."/>
        </authorList>
    </citation>
    <scope>NUCLEOTIDE SEQUENCE [LARGE SCALE GENOMIC DNA]</scope>
    <source>
        <strain evidence="1 2">Gsoil 636</strain>
    </source>
</reference>
<dbReference type="KEGG" id="fgg:FSB75_04905"/>
<accession>A0A5B8UF21</accession>
<keyword evidence="1" id="KW-0808">Transferase</keyword>
<protein>
    <submittedName>
        <fullName evidence="1">Nucleotidyl transferase AbiEii/AbiGii toxin family protein</fullName>
    </submittedName>
</protein>
<dbReference type="GO" id="GO:0016740">
    <property type="term" value="F:transferase activity"/>
    <property type="evidence" value="ECO:0007669"/>
    <property type="project" value="UniProtKB-KW"/>
</dbReference>
<dbReference type="AlphaFoldDB" id="A0A5B8UF21"/>
<dbReference type="Proteomes" id="UP000321204">
    <property type="component" value="Chromosome"/>
</dbReference>
<dbReference type="RefSeq" id="WP_146783636.1">
    <property type="nucleotide sequence ID" value="NZ_BAABIO010000006.1"/>
</dbReference>
<sequence>MASIYLHEHSQFADLLAIVAEAKGILPTLVEKDYWIMHVLHGLKKQALKFELKGGTSLSKGYGIIHRFSEDIDIHIHPPAELGVEVNPKKTKEQHVLSRKSFYDWLAANLQIDGIEKAERDTAFDDEDAYRSGGIRLLYDSLTEPITGVKSGILLEAGFDTVTPNKELTISSWALDYALESEVPGLINNQAIAIACYHPGYTFVEKLQTIATKFRKEQEGAAKQLNYMRQYYDIYCLLNHPEVQSFIGTAEYETHKQKRFPKADLQVPLLENEAFLLSDPEIRADFTKRYEATKNLYYQGQPNFEEVLARIRDNLNRL</sequence>